<feature type="region of interest" description="Disordered" evidence="1">
    <location>
        <begin position="25"/>
        <end position="107"/>
    </location>
</feature>
<evidence type="ECO:0000313" key="4">
    <source>
        <dbReference type="Proteomes" id="UP001370348"/>
    </source>
</evidence>
<accession>A0ABZ2LNP4</accession>
<organism evidence="3 4">
    <name type="scientific">Pendulispora albinea</name>
    <dbReference type="NCBI Taxonomy" id="2741071"/>
    <lineage>
        <taxon>Bacteria</taxon>
        <taxon>Pseudomonadati</taxon>
        <taxon>Myxococcota</taxon>
        <taxon>Myxococcia</taxon>
        <taxon>Myxococcales</taxon>
        <taxon>Sorangiineae</taxon>
        <taxon>Pendulisporaceae</taxon>
        <taxon>Pendulispora</taxon>
    </lineage>
</organism>
<feature type="signal peptide" evidence="2">
    <location>
        <begin position="1"/>
        <end position="20"/>
    </location>
</feature>
<dbReference type="RefSeq" id="WP_394822154.1">
    <property type="nucleotide sequence ID" value="NZ_CP089984.1"/>
</dbReference>
<sequence length="410" mass="43350">MTRRGLRVSIVLFPAMIVAAAGSLGACSSQSGDPRSDGLTDRDGSQAPDLGTRPGRDAAGPDTTGDGSLSDADAAGNPDGSEVRDAGPDGVGNPPPVDTGPPLDCTAVGSAGEPIHLGCTGLYASWPDRAIADSARFFAPAFTAWSDGAEKSRYIYLPPGQKIDTSNMDEWRFPVGTKIWKEFRLNGRRVETRLLWKNSGSDWYRTTYVWSQDQTSAIENTAGVSNIWGTGYDVVPQSDCTLCHGGHLDGVLGFEAIGLSNPGASGFEMTALVNEQRVTNPPSSSFTLPGDATARAALGSLHANCGNACHSNSNYALARDSGLFMRLRANALSSVTATETYKTAVNVPSRFQGPGGGFYRIKSRDVAHSSIPYRDSYRDTGGERIQMPPLGTHVVDSNALEAVNAWINAL</sequence>
<evidence type="ECO:0008006" key="5">
    <source>
        <dbReference type="Google" id="ProtNLM"/>
    </source>
</evidence>
<gene>
    <name evidence="3" type="ORF">LZC94_32380</name>
</gene>
<dbReference type="Proteomes" id="UP001370348">
    <property type="component" value="Chromosome"/>
</dbReference>
<evidence type="ECO:0000256" key="1">
    <source>
        <dbReference type="SAM" id="MobiDB-lite"/>
    </source>
</evidence>
<dbReference type="EMBL" id="CP089984">
    <property type="protein sequence ID" value="WXB12532.1"/>
    <property type="molecule type" value="Genomic_DNA"/>
</dbReference>
<name>A0ABZ2LNP4_9BACT</name>
<feature type="compositionally biased region" description="Basic and acidic residues" evidence="1">
    <location>
        <begin position="34"/>
        <end position="44"/>
    </location>
</feature>
<feature type="chain" id="PRO_5045781601" description="Cytochrome c domain-containing protein" evidence="2">
    <location>
        <begin position="21"/>
        <end position="410"/>
    </location>
</feature>
<evidence type="ECO:0000313" key="3">
    <source>
        <dbReference type="EMBL" id="WXB12532.1"/>
    </source>
</evidence>
<keyword evidence="4" id="KW-1185">Reference proteome</keyword>
<protein>
    <recommendedName>
        <fullName evidence="5">Cytochrome c domain-containing protein</fullName>
    </recommendedName>
</protein>
<evidence type="ECO:0000256" key="2">
    <source>
        <dbReference type="SAM" id="SignalP"/>
    </source>
</evidence>
<proteinExistence type="predicted"/>
<reference evidence="3 4" key="1">
    <citation type="submission" date="2021-12" db="EMBL/GenBank/DDBJ databases">
        <title>Discovery of the Pendulisporaceae a myxobacterial family with distinct sporulation behavior and unique specialized metabolism.</title>
        <authorList>
            <person name="Garcia R."/>
            <person name="Popoff A."/>
            <person name="Bader C.D."/>
            <person name="Loehr J."/>
            <person name="Walesch S."/>
            <person name="Walt C."/>
            <person name="Boldt J."/>
            <person name="Bunk B."/>
            <person name="Haeckl F.J.F.P.J."/>
            <person name="Gunesch A.P."/>
            <person name="Birkelbach J."/>
            <person name="Nuebel U."/>
            <person name="Pietschmann T."/>
            <person name="Bach T."/>
            <person name="Mueller R."/>
        </authorList>
    </citation>
    <scope>NUCLEOTIDE SEQUENCE [LARGE SCALE GENOMIC DNA]</scope>
    <source>
        <strain evidence="3 4">MSr11954</strain>
    </source>
</reference>
<dbReference type="PROSITE" id="PS51257">
    <property type="entry name" value="PROKAR_LIPOPROTEIN"/>
    <property type="match status" value="1"/>
</dbReference>
<keyword evidence="2" id="KW-0732">Signal</keyword>